<feature type="domain" description="VOC" evidence="1">
    <location>
        <begin position="6"/>
        <end position="119"/>
    </location>
</feature>
<name>A0ABZ2V882_9RHOB</name>
<keyword evidence="3" id="KW-1185">Reference proteome</keyword>
<evidence type="ECO:0000259" key="1">
    <source>
        <dbReference type="PROSITE" id="PS51819"/>
    </source>
</evidence>
<dbReference type="Gene3D" id="3.10.180.10">
    <property type="entry name" value="2,3-Dihydroxybiphenyl 1,2-Dioxygenase, domain 1"/>
    <property type="match status" value="1"/>
</dbReference>
<evidence type="ECO:0000313" key="3">
    <source>
        <dbReference type="Proteomes" id="UP001440612"/>
    </source>
</evidence>
<evidence type="ECO:0000313" key="2">
    <source>
        <dbReference type="EMBL" id="WZC50783.1"/>
    </source>
</evidence>
<organism evidence="2 3">
    <name type="scientific">Yoonia phaeophyticola</name>
    <dbReference type="NCBI Taxonomy" id="3137369"/>
    <lineage>
        <taxon>Bacteria</taxon>
        <taxon>Pseudomonadati</taxon>
        <taxon>Pseudomonadota</taxon>
        <taxon>Alphaproteobacteria</taxon>
        <taxon>Rhodobacterales</taxon>
        <taxon>Paracoccaceae</taxon>
        <taxon>Yoonia</taxon>
    </lineage>
</organism>
<dbReference type="PANTHER" id="PTHR33993:SF2">
    <property type="entry name" value="VOC DOMAIN-CONTAINING PROTEIN"/>
    <property type="match status" value="1"/>
</dbReference>
<protein>
    <submittedName>
        <fullName evidence="2">VOC family protein</fullName>
    </submittedName>
</protein>
<dbReference type="InterPro" id="IPR029068">
    <property type="entry name" value="Glyas_Bleomycin-R_OHBP_Dase"/>
</dbReference>
<reference evidence="3" key="1">
    <citation type="submission" date="2024-04" db="EMBL/GenBank/DDBJ databases">
        <title>Phylogenomic analyses of a clade within the roseobacter group suggest taxonomic reassignments of species of the genera Aestuariivita, Citreicella, Loktanella, Nautella, Pelagibaca, Ruegeria, Thalassobius, Thiobacimonas and Tropicibacter, and the proposal o.</title>
        <authorList>
            <person name="Jeon C.O."/>
        </authorList>
    </citation>
    <scope>NUCLEOTIDE SEQUENCE [LARGE SCALE GENOMIC DNA]</scope>
    <source>
        <strain evidence="3">BS5-3</strain>
    </source>
</reference>
<dbReference type="InterPro" id="IPR037523">
    <property type="entry name" value="VOC_core"/>
</dbReference>
<accession>A0ABZ2V882</accession>
<dbReference type="SUPFAM" id="SSF54593">
    <property type="entry name" value="Glyoxalase/Bleomycin resistance protein/Dihydroxybiphenyl dioxygenase"/>
    <property type="match status" value="1"/>
</dbReference>
<dbReference type="RefSeq" id="WP_341368884.1">
    <property type="nucleotide sequence ID" value="NZ_CP150951.2"/>
</dbReference>
<proteinExistence type="predicted"/>
<dbReference type="PANTHER" id="PTHR33993">
    <property type="entry name" value="GLYOXALASE-RELATED"/>
    <property type="match status" value="1"/>
</dbReference>
<dbReference type="InterPro" id="IPR004360">
    <property type="entry name" value="Glyas_Fos-R_dOase_dom"/>
</dbReference>
<dbReference type="CDD" id="cd07247">
    <property type="entry name" value="SgaA_N_like"/>
    <property type="match status" value="1"/>
</dbReference>
<dbReference type="EMBL" id="CP150951">
    <property type="protein sequence ID" value="WZC50783.1"/>
    <property type="molecule type" value="Genomic_DNA"/>
</dbReference>
<dbReference type="PROSITE" id="PS51819">
    <property type="entry name" value="VOC"/>
    <property type="match status" value="1"/>
</dbReference>
<dbReference type="Pfam" id="PF00903">
    <property type="entry name" value="Glyoxalase"/>
    <property type="match status" value="1"/>
</dbReference>
<dbReference type="InterPro" id="IPR052164">
    <property type="entry name" value="Anthracycline_SecMetBiosynth"/>
</dbReference>
<gene>
    <name evidence="2" type="ORF">AABB29_09310</name>
</gene>
<sequence>MTQKPTVVWAEIPVRDLDKAQAFYETVFGFNMARDTSGPNDMVNFDAQMSGIGGHLYPGEPASGNGPTLHLAVPDNLEAAIDRCTKAGGAIVSPAITIPPGRFAYATDPDGNSLGLFEAA</sequence>
<dbReference type="Proteomes" id="UP001440612">
    <property type="component" value="Chromosome"/>
</dbReference>